<gene>
    <name evidence="8" type="ORF">SYYSPA8_02455</name>
</gene>
<evidence type="ECO:0000256" key="2">
    <source>
        <dbReference type="ARBA" id="ARBA00022617"/>
    </source>
</evidence>
<evidence type="ECO:0000256" key="7">
    <source>
        <dbReference type="SAM" id="MobiDB-lite"/>
    </source>
</evidence>
<name>A0ABQ5NSI5_9ACTN</name>
<dbReference type="Gene3D" id="1.10.630.10">
    <property type="entry name" value="Cytochrome P450"/>
    <property type="match status" value="1"/>
</dbReference>
<dbReference type="PANTHER" id="PTHR24291">
    <property type="entry name" value="CYTOCHROME P450 FAMILY 4"/>
    <property type="match status" value="1"/>
</dbReference>
<dbReference type="PANTHER" id="PTHR24291:SF50">
    <property type="entry name" value="BIFUNCTIONAL ALBAFLAVENONE MONOOXYGENASE_TERPENE SYNTHASE"/>
    <property type="match status" value="1"/>
</dbReference>
<feature type="region of interest" description="Disordered" evidence="7">
    <location>
        <begin position="445"/>
        <end position="464"/>
    </location>
</feature>
<proteinExistence type="inferred from homology"/>
<evidence type="ECO:0000256" key="3">
    <source>
        <dbReference type="ARBA" id="ARBA00022723"/>
    </source>
</evidence>
<comment type="similarity">
    <text evidence="1">Belongs to the cytochrome P450 family.</text>
</comment>
<keyword evidence="9" id="KW-1185">Reference proteome</keyword>
<accession>A0ABQ5NSI5</accession>
<dbReference type="PRINTS" id="PR00463">
    <property type="entry name" value="EP450I"/>
</dbReference>
<evidence type="ECO:0000256" key="1">
    <source>
        <dbReference type="ARBA" id="ARBA00010617"/>
    </source>
</evidence>
<keyword evidence="5" id="KW-0408">Iron</keyword>
<dbReference type="InterPro" id="IPR050196">
    <property type="entry name" value="Cytochrome_P450_Monoox"/>
</dbReference>
<dbReference type="EMBL" id="BSBI01000001">
    <property type="protein sequence ID" value="GLF93110.1"/>
    <property type="molecule type" value="Genomic_DNA"/>
</dbReference>
<keyword evidence="3" id="KW-0479">Metal-binding</keyword>
<evidence type="ECO:0000313" key="8">
    <source>
        <dbReference type="EMBL" id="GLF93110.1"/>
    </source>
</evidence>
<sequence length="464" mass="51116">MTAKTPPIPKAPGALPLVGHAPTIYRAPLRFLSSLPRHGKLVEVQLGLSPTLMVCDTELTRQLFMDARTFDKGGALFDRAREVIGENLITCPHSRHQRQRRLTQPAFHLSRLPGYAAIMSDAVERAVRSWPAGEPVDPVPLMMRLSAEVTARSMFSHDLSERSSDQFVTDSITLVDGIFLRSLLPRSADRLPLPAYRRYEQARRRMDALYRQVISEYRATGGDRGDLLSILLSARDEEAGADTGGARLTDTEVKDQLSGFFIAGTETTASALSWALAALAEHPELQERLRDEVDTVLGGRPAGYDDVERLETTRGILTESLRLHSPVWLLTREVAAETRLGPYTVPAGATVAYSPYLVHRDPALYADPERFDPDRWADGRTPPRHGFVPFASGPRKCIGDVFATIEATLALATFAAHWTWTAAPGSRSRPNPGAVIRPKGLRLRFTARTPRPRHTTGGKPAPTA</sequence>
<keyword evidence="6" id="KW-0503">Monooxygenase</keyword>
<dbReference type="RefSeq" id="WP_323445209.1">
    <property type="nucleotide sequence ID" value="NZ_BSBI01000001.1"/>
</dbReference>
<reference evidence="8 9" key="1">
    <citation type="submission" date="2022-10" db="EMBL/GenBank/DDBJ databases">
        <title>Draft genome sequence of Streptomyces sp. YSPA8.</title>
        <authorList>
            <person name="Moriuchi R."/>
            <person name="Dohra H."/>
            <person name="Yamamura H."/>
            <person name="Kodani S."/>
        </authorList>
    </citation>
    <scope>NUCLEOTIDE SEQUENCE [LARGE SCALE GENOMIC DNA]</scope>
    <source>
        <strain evidence="8 9">YSPA8</strain>
    </source>
</reference>
<evidence type="ECO:0000256" key="4">
    <source>
        <dbReference type="ARBA" id="ARBA00023002"/>
    </source>
</evidence>
<evidence type="ECO:0000256" key="5">
    <source>
        <dbReference type="ARBA" id="ARBA00023004"/>
    </source>
</evidence>
<comment type="caution">
    <text evidence="8">The sequence shown here is derived from an EMBL/GenBank/DDBJ whole genome shotgun (WGS) entry which is preliminary data.</text>
</comment>
<dbReference type="InterPro" id="IPR001128">
    <property type="entry name" value="Cyt_P450"/>
</dbReference>
<dbReference type="InterPro" id="IPR036396">
    <property type="entry name" value="Cyt_P450_sf"/>
</dbReference>
<protein>
    <submittedName>
        <fullName evidence="8">Cytochrome P450</fullName>
    </submittedName>
</protein>
<dbReference type="PRINTS" id="PR00385">
    <property type="entry name" value="P450"/>
</dbReference>
<dbReference type="Proteomes" id="UP001291653">
    <property type="component" value="Unassembled WGS sequence"/>
</dbReference>
<organism evidence="8 9">
    <name type="scientific">Streptomyces yaizuensis</name>
    <dbReference type="NCBI Taxonomy" id="2989713"/>
    <lineage>
        <taxon>Bacteria</taxon>
        <taxon>Bacillati</taxon>
        <taxon>Actinomycetota</taxon>
        <taxon>Actinomycetes</taxon>
        <taxon>Kitasatosporales</taxon>
        <taxon>Streptomycetaceae</taxon>
        <taxon>Streptomyces</taxon>
    </lineage>
</organism>
<dbReference type="Pfam" id="PF00067">
    <property type="entry name" value="p450"/>
    <property type="match status" value="1"/>
</dbReference>
<dbReference type="SUPFAM" id="SSF48264">
    <property type="entry name" value="Cytochrome P450"/>
    <property type="match status" value="1"/>
</dbReference>
<evidence type="ECO:0000313" key="9">
    <source>
        <dbReference type="Proteomes" id="UP001291653"/>
    </source>
</evidence>
<keyword evidence="2" id="KW-0349">Heme</keyword>
<dbReference type="InterPro" id="IPR002401">
    <property type="entry name" value="Cyt_P450_E_grp-I"/>
</dbReference>
<keyword evidence="4" id="KW-0560">Oxidoreductase</keyword>
<evidence type="ECO:0000256" key="6">
    <source>
        <dbReference type="ARBA" id="ARBA00023033"/>
    </source>
</evidence>